<evidence type="ECO:0000313" key="6">
    <source>
        <dbReference type="Proteomes" id="UP000198420"/>
    </source>
</evidence>
<feature type="domain" description="ABC transporter" evidence="4">
    <location>
        <begin position="24"/>
        <end position="260"/>
    </location>
</feature>
<dbReference type="InterPro" id="IPR050107">
    <property type="entry name" value="ABC_carbohydrate_import_ATPase"/>
</dbReference>
<feature type="compositionally biased region" description="Low complexity" evidence="3">
    <location>
        <begin position="10"/>
        <end position="23"/>
    </location>
</feature>
<dbReference type="PROSITE" id="PS50893">
    <property type="entry name" value="ABC_TRANSPORTER_2"/>
    <property type="match status" value="2"/>
</dbReference>
<dbReference type="EMBL" id="FZNP01000004">
    <property type="protein sequence ID" value="SNR57589.1"/>
    <property type="molecule type" value="Genomic_DNA"/>
</dbReference>
<dbReference type="Gene3D" id="3.40.50.300">
    <property type="entry name" value="P-loop containing nucleotide triphosphate hydrolases"/>
    <property type="match status" value="2"/>
</dbReference>
<organism evidence="5 6">
    <name type="scientific">Actinomadura mexicana</name>
    <dbReference type="NCBI Taxonomy" id="134959"/>
    <lineage>
        <taxon>Bacteria</taxon>
        <taxon>Bacillati</taxon>
        <taxon>Actinomycetota</taxon>
        <taxon>Actinomycetes</taxon>
        <taxon>Streptosporangiales</taxon>
        <taxon>Thermomonosporaceae</taxon>
        <taxon>Actinomadura</taxon>
    </lineage>
</organism>
<gene>
    <name evidence="5" type="ORF">SAMN06265355_104293</name>
</gene>
<dbReference type="GO" id="GO:0005524">
    <property type="term" value="F:ATP binding"/>
    <property type="evidence" value="ECO:0007669"/>
    <property type="project" value="UniProtKB-KW"/>
</dbReference>
<protein>
    <submittedName>
        <fullName evidence="5">Simple sugar transport system ATP-binding protein</fullName>
    </submittedName>
</protein>
<keyword evidence="1" id="KW-0547">Nucleotide-binding</keyword>
<dbReference type="Proteomes" id="UP000198420">
    <property type="component" value="Unassembled WGS sequence"/>
</dbReference>
<keyword evidence="2 5" id="KW-0067">ATP-binding</keyword>
<dbReference type="InterPro" id="IPR003439">
    <property type="entry name" value="ABC_transporter-like_ATP-bd"/>
</dbReference>
<proteinExistence type="predicted"/>
<evidence type="ECO:0000259" key="4">
    <source>
        <dbReference type="PROSITE" id="PS50893"/>
    </source>
</evidence>
<feature type="region of interest" description="Disordered" evidence="3">
    <location>
        <begin position="1"/>
        <end position="23"/>
    </location>
</feature>
<dbReference type="OrthoDB" id="9805029at2"/>
<dbReference type="SUPFAM" id="SSF52540">
    <property type="entry name" value="P-loop containing nucleoside triphosphate hydrolases"/>
    <property type="match status" value="2"/>
</dbReference>
<name>A0A238XI16_9ACTN</name>
<dbReference type="InterPro" id="IPR027417">
    <property type="entry name" value="P-loop_NTPase"/>
</dbReference>
<evidence type="ECO:0000256" key="3">
    <source>
        <dbReference type="SAM" id="MobiDB-lite"/>
    </source>
</evidence>
<accession>A0A238XI16</accession>
<evidence type="ECO:0000313" key="5">
    <source>
        <dbReference type="EMBL" id="SNR57589.1"/>
    </source>
</evidence>
<evidence type="ECO:0000256" key="2">
    <source>
        <dbReference type="ARBA" id="ARBA00022840"/>
    </source>
</evidence>
<reference evidence="6" key="1">
    <citation type="submission" date="2017-06" db="EMBL/GenBank/DDBJ databases">
        <authorList>
            <person name="Varghese N."/>
            <person name="Submissions S."/>
        </authorList>
    </citation>
    <scope>NUCLEOTIDE SEQUENCE [LARGE SCALE GENOMIC DNA]</scope>
    <source>
        <strain evidence="6">DSM 44485</strain>
    </source>
</reference>
<dbReference type="InterPro" id="IPR003593">
    <property type="entry name" value="AAA+_ATPase"/>
</dbReference>
<keyword evidence="5" id="KW-0762">Sugar transport</keyword>
<dbReference type="CDD" id="cd03215">
    <property type="entry name" value="ABC_Carb_Monos_II"/>
    <property type="match status" value="1"/>
</dbReference>
<dbReference type="PANTHER" id="PTHR43790:SF4">
    <property type="entry name" value="GUANOSINE IMPORT ATP-BINDING PROTEIN NUPO"/>
    <property type="match status" value="1"/>
</dbReference>
<dbReference type="SMART" id="SM00382">
    <property type="entry name" value="AAA"/>
    <property type="match status" value="1"/>
</dbReference>
<sequence>MRARPHERTGPAAAGGPQRAGAPVSCQDVSVLFGDFRALDGVSGTFTPGKVHAIVGQNGAGKTTFARVLAGLVEPSGGTVRVGEHLLAGGNVAESRRQGVELVHQHFALPSDFTVAQALELFNDEHRPLGGFSKAGLHRRARTLLEDGGAAVAPDALIGRLPIETMQAVEIARALASGPRVLVLDEPTAVLPPPAMRGLFDRLRDLAAAGLCVIVVLHKLDEVFAVADTVTALRAGRLVLEPTPIGDLEPADVSRAIIGDASVKEVPAVAKPAPDAPAVLSTTRLTARSGSHDAAATDVSLEIRAGEIVGVAGVEGNGQRSLVEALVGMAPLRGGTVSLAGADISGASVRRRRDRGLRVIPFERNVEGVSLSSALWENHAAPRRAGDGPMLDPRALRERCREALDRWRVAYRIETQPAGNLSGGNIQKTVLAREITGDVRVLIAAHPTRGLDIAAAGDVRAALVDAAASGAAVLVVSADLEEMFEVCHRVLVMFAGRVVAEFDRPFDLDRVGGAMVRGEAT</sequence>
<dbReference type="GO" id="GO:0016887">
    <property type="term" value="F:ATP hydrolysis activity"/>
    <property type="evidence" value="ECO:0007669"/>
    <property type="project" value="InterPro"/>
</dbReference>
<dbReference type="CDD" id="cd03216">
    <property type="entry name" value="ABC_Carb_Monos_I"/>
    <property type="match status" value="1"/>
</dbReference>
<evidence type="ECO:0000256" key="1">
    <source>
        <dbReference type="ARBA" id="ARBA00022741"/>
    </source>
</evidence>
<keyword evidence="6" id="KW-1185">Reference proteome</keyword>
<dbReference type="AlphaFoldDB" id="A0A238XI16"/>
<feature type="domain" description="ABC transporter" evidence="4">
    <location>
        <begin position="280"/>
        <end position="520"/>
    </location>
</feature>
<dbReference type="Pfam" id="PF00005">
    <property type="entry name" value="ABC_tran"/>
    <property type="match status" value="2"/>
</dbReference>
<dbReference type="PANTHER" id="PTHR43790">
    <property type="entry name" value="CARBOHYDRATE TRANSPORT ATP-BINDING PROTEIN MG119-RELATED"/>
    <property type="match status" value="1"/>
</dbReference>
<keyword evidence="5" id="KW-0813">Transport</keyword>